<dbReference type="AlphaFoldDB" id="A0AAP0I1E3"/>
<protein>
    <submittedName>
        <fullName evidence="2">Uncharacterized protein</fullName>
    </submittedName>
</protein>
<reference evidence="2 3" key="1">
    <citation type="submission" date="2024-01" db="EMBL/GenBank/DDBJ databases">
        <title>Genome assemblies of Stephania.</title>
        <authorList>
            <person name="Yang L."/>
        </authorList>
    </citation>
    <scope>NUCLEOTIDE SEQUENCE [LARGE SCALE GENOMIC DNA]</scope>
    <source>
        <strain evidence="2">JXDWG</strain>
        <tissue evidence="2">Leaf</tissue>
    </source>
</reference>
<proteinExistence type="predicted"/>
<evidence type="ECO:0000313" key="2">
    <source>
        <dbReference type="EMBL" id="KAK9104566.1"/>
    </source>
</evidence>
<gene>
    <name evidence="2" type="ORF">Scep_021410</name>
</gene>
<comment type="caution">
    <text evidence="2">The sequence shown here is derived from an EMBL/GenBank/DDBJ whole genome shotgun (WGS) entry which is preliminary data.</text>
</comment>
<name>A0AAP0I1E3_9MAGN</name>
<keyword evidence="3" id="KW-1185">Reference proteome</keyword>
<dbReference type="EMBL" id="JBBNAG010000009">
    <property type="protein sequence ID" value="KAK9104566.1"/>
    <property type="molecule type" value="Genomic_DNA"/>
</dbReference>
<sequence length="73" mass="7880">MARHLAFVGNQNQGTQHTSSGVGDWFGERVEAARADFCVDLSDPNKFNDAAHNEPPPPPSLLLPLHINADISS</sequence>
<feature type="region of interest" description="Disordered" evidence="1">
    <location>
        <begin position="1"/>
        <end position="23"/>
    </location>
</feature>
<feature type="compositionally biased region" description="Polar residues" evidence="1">
    <location>
        <begin position="9"/>
        <end position="21"/>
    </location>
</feature>
<evidence type="ECO:0000313" key="3">
    <source>
        <dbReference type="Proteomes" id="UP001419268"/>
    </source>
</evidence>
<organism evidence="2 3">
    <name type="scientific">Stephania cephalantha</name>
    <dbReference type="NCBI Taxonomy" id="152367"/>
    <lineage>
        <taxon>Eukaryota</taxon>
        <taxon>Viridiplantae</taxon>
        <taxon>Streptophyta</taxon>
        <taxon>Embryophyta</taxon>
        <taxon>Tracheophyta</taxon>
        <taxon>Spermatophyta</taxon>
        <taxon>Magnoliopsida</taxon>
        <taxon>Ranunculales</taxon>
        <taxon>Menispermaceae</taxon>
        <taxon>Menispermoideae</taxon>
        <taxon>Cissampelideae</taxon>
        <taxon>Stephania</taxon>
    </lineage>
</organism>
<dbReference type="Proteomes" id="UP001419268">
    <property type="component" value="Unassembled WGS sequence"/>
</dbReference>
<accession>A0AAP0I1E3</accession>
<evidence type="ECO:0000256" key="1">
    <source>
        <dbReference type="SAM" id="MobiDB-lite"/>
    </source>
</evidence>